<evidence type="ECO:0000313" key="2">
    <source>
        <dbReference type="EMBL" id="GFY64728.1"/>
    </source>
</evidence>
<accession>A0A8X7CCX4</accession>
<evidence type="ECO:0000259" key="1">
    <source>
        <dbReference type="PROSITE" id="PS50097"/>
    </source>
</evidence>
<protein>
    <recommendedName>
        <fullName evidence="1">BTB domain-containing protein</fullName>
    </recommendedName>
</protein>
<dbReference type="InterPro" id="IPR008974">
    <property type="entry name" value="TRAF-like"/>
</dbReference>
<dbReference type="Gene3D" id="2.60.210.10">
    <property type="entry name" value="Apoptosis, Tumor Necrosis Factor Receptor Associated Protein 2, Chain A"/>
    <property type="match status" value="1"/>
</dbReference>
<dbReference type="InterPro" id="IPR000210">
    <property type="entry name" value="BTB/POZ_dom"/>
</dbReference>
<dbReference type="CDD" id="cd18186">
    <property type="entry name" value="BTB_POZ_ZBTB_KLHL-like"/>
    <property type="match status" value="1"/>
</dbReference>
<reference evidence="2" key="1">
    <citation type="submission" date="2020-08" db="EMBL/GenBank/DDBJ databases">
        <title>Multicomponent nature underlies the extraordinary mechanical properties of spider dragline silk.</title>
        <authorList>
            <person name="Kono N."/>
            <person name="Nakamura H."/>
            <person name="Mori M."/>
            <person name="Yoshida Y."/>
            <person name="Ohtoshi R."/>
            <person name="Malay A.D."/>
            <person name="Moran D.A.P."/>
            <person name="Tomita M."/>
            <person name="Numata K."/>
            <person name="Arakawa K."/>
        </authorList>
    </citation>
    <scope>NUCLEOTIDE SEQUENCE</scope>
</reference>
<dbReference type="PROSITE" id="PS50097">
    <property type="entry name" value="BTB"/>
    <property type="match status" value="1"/>
</dbReference>
<dbReference type="AlphaFoldDB" id="A0A8X7CCX4"/>
<dbReference type="InterPro" id="IPR011333">
    <property type="entry name" value="SKP1/BTB/POZ_sf"/>
</dbReference>
<comment type="caution">
    <text evidence="2">The sequence shown here is derived from an EMBL/GenBank/DDBJ whole genome shotgun (WGS) entry which is preliminary data.</text>
</comment>
<sequence>MNIEKKSKRFYWKIENFGFYFLTQTEPLESPPFQIAGINPDVSFRLALHKQIRERDARVVCFLIASKISRASAIVKIDGVVILKMADETKNFLLQRAAVPNRMESTLLIGTTAWSDAMFSKSDFANYSISVLLNLWRSPLFGSRHCSAVTYVEKQINKHAKTMKAPLPFSRILFYNIAGRSTREFVCKQIESKTDIIAVFFKKKERDTHMKCILSLENHSNVPLKSREFNHICDDNYAKVWYPSDFIPSEVLDDKNRGHFKNNSPLDLKIEVNVKFYEEFGNTREYFSNPHSGTSKKLCHSLKKALERVLRSNPNGCDLIFRCENKDFPVHKSLICCKSPVFSAMFENDMKEKKIGIVEMDDTDSLTLNRFIEHLYLGSVIDSPIDLDSAMALYEIAHKYSILDLVNYSRQFLVLNMDYGKRHEMLRFADLYDDKSLKNLIDYCFYHNHD</sequence>
<dbReference type="Pfam" id="PF00651">
    <property type="entry name" value="BTB"/>
    <property type="match status" value="1"/>
</dbReference>
<dbReference type="OrthoDB" id="6359816at2759"/>
<dbReference type="SUPFAM" id="SSF54695">
    <property type="entry name" value="POZ domain"/>
    <property type="match status" value="1"/>
</dbReference>
<keyword evidence="3" id="KW-1185">Reference proteome</keyword>
<feature type="domain" description="BTB" evidence="1">
    <location>
        <begin position="317"/>
        <end position="384"/>
    </location>
</feature>
<dbReference type="Gene3D" id="3.30.710.10">
    <property type="entry name" value="Potassium Channel Kv1.1, Chain A"/>
    <property type="match status" value="1"/>
</dbReference>
<dbReference type="SMART" id="SM00225">
    <property type="entry name" value="BTB"/>
    <property type="match status" value="1"/>
</dbReference>
<organism evidence="2 3">
    <name type="scientific">Trichonephila inaurata madagascariensis</name>
    <dbReference type="NCBI Taxonomy" id="2747483"/>
    <lineage>
        <taxon>Eukaryota</taxon>
        <taxon>Metazoa</taxon>
        <taxon>Ecdysozoa</taxon>
        <taxon>Arthropoda</taxon>
        <taxon>Chelicerata</taxon>
        <taxon>Arachnida</taxon>
        <taxon>Araneae</taxon>
        <taxon>Araneomorphae</taxon>
        <taxon>Entelegynae</taxon>
        <taxon>Araneoidea</taxon>
        <taxon>Nephilidae</taxon>
        <taxon>Trichonephila</taxon>
        <taxon>Trichonephila inaurata</taxon>
    </lineage>
</organism>
<gene>
    <name evidence="2" type="ORF">TNIN_268981</name>
</gene>
<dbReference type="PANTHER" id="PTHR24413">
    <property type="entry name" value="SPECKLE-TYPE POZ PROTEIN"/>
    <property type="match status" value="1"/>
</dbReference>
<name>A0A8X7CCX4_9ARAC</name>
<evidence type="ECO:0000313" key="3">
    <source>
        <dbReference type="Proteomes" id="UP000886998"/>
    </source>
</evidence>
<proteinExistence type="predicted"/>
<dbReference type="EMBL" id="BMAV01015367">
    <property type="protein sequence ID" value="GFY64728.1"/>
    <property type="molecule type" value="Genomic_DNA"/>
</dbReference>
<dbReference type="Proteomes" id="UP000886998">
    <property type="component" value="Unassembled WGS sequence"/>
</dbReference>